<proteinExistence type="predicted"/>
<dbReference type="Pfam" id="PF01107">
    <property type="entry name" value="MP"/>
    <property type="match status" value="1"/>
</dbReference>
<dbReference type="Proteomes" id="UP000824120">
    <property type="component" value="Chromosome 8"/>
</dbReference>
<dbReference type="PANTHER" id="PTHR47599:SF2">
    <property type="match status" value="1"/>
</dbReference>
<gene>
    <name evidence="1" type="ORF">H5410_040298</name>
</gene>
<evidence type="ECO:0000313" key="1">
    <source>
        <dbReference type="EMBL" id="KAG5589784.1"/>
    </source>
</evidence>
<reference evidence="1 2" key="1">
    <citation type="submission" date="2020-09" db="EMBL/GenBank/DDBJ databases">
        <title>De no assembly of potato wild relative species, Solanum commersonii.</title>
        <authorList>
            <person name="Cho K."/>
        </authorList>
    </citation>
    <scope>NUCLEOTIDE SEQUENCE [LARGE SCALE GENOMIC DNA]</scope>
    <source>
        <strain evidence="1">LZ3.2</strain>
        <tissue evidence="1">Leaf</tissue>
    </source>
</reference>
<dbReference type="InterPro" id="IPR051596">
    <property type="entry name" value="Caulimoviridae_Movement"/>
</dbReference>
<dbReference type="AlphaFoldDB" id="A0A9J5XRN1"/>
<dbReference type="OrthoDB" id="1436172at2759"/>
<accession>A0A9J5XRN1</accession>
<protein>
    <submittedName>
        <fullName evidence="1">Uncharacterized protein</fullName>
    </submittedName>
</protein>
<sequence length="289" mass="32851">MKKGIISKSEAIAFYMEEVKKDLVKNLDIDIGDDISMTSASHTNQDDKACMVGEAQCDHSTEEVDIDALFKKFQVQMEESFTKATCNVKPGSDIGYPGRFMKGCRRNPLDYPLAREGAGRTLIVAFKSLTLRGLPESFIAALCDGRNHNWKKSLRGTIQTSLAYGPVYFNAYPNLQISLQDENSLSSLMLNVKLNGYDYMHGTEVVCICYRIYYKLLHTLNVMRKMIDFKNETILIKTNFGKSKVVTRRPIKWEEIDFPQEWFIEGAALPKNNINDEVSEIEIVIPLTF</sequence>
<dbReference type="PANTHER" id="PTHR47599">
    <property type="entry name" value="CELL-TO-CELL MOVEMENT PROTEIN"/>
    <property type="match status" value="1"/>
</dbReference>
<evidence type="ECO:0000313" key="2">
    <source>
        <dbReference type="Proteomes" id="UP000824120"/>
    </source>
</evidence>
<comment type="caution">
    <text evidence="1">The sequence shown here is derived from an EMBL/GenBank/DDBJ whole genome shotgun (WGS) entry which is preliminary data.</text>
</comment>
<organism evidence="1 2">
    <name type="scientific">Solanum commersonii</name>
    <name type="common">Commerson's wild potato</name>
    <name type="synonym">Commerson's nightshade</name>
    <dbReference type="NCBI Taxonomy" id="4109"/>
    <lineage>
        <taxon>Eukaryota</taxon>
        <taxon>Viridiplantae</taxon>
        <taxon>Streptophyta</taxon>
        <taxon>Embryophyta</taxon>
        <taxon>Tracheophyta</taxon>
        <taxon>Spermatophyta</taxon>
        <taxon>Magnoliopsida</taxon>
        <taxon>eudicotyledons</taxon>
        <taxon>Gunneridae</taxon>
        <taxon>Pentapetalae</taxon>
        <taxon>asterids</taxon>
        <taxon>lamiids</taxon>
        <taxon>Solanales</taxon>
        <taxon>Solanaceae</taxon>
        <taxon>Solanoideae</taxon>
        <taxon>Solaneae</taxon>
        <taxon>Solanum</taxon>
    </lineage>
</organism>
<dbReference type="InterPro" id="IPR028919">
    <property type="entry name" value="Viral_movement"/>
</dbReference>
<name>A0A9J5XRN1_SOLCO</name>
<dbReference type="EMBL" id="JACXVP010000008">
    <property type="protein sequence ID" value="KAG5589784.1"/>
    <property type="molecule type" value="Genomic_DNA"/>
</dbReference>
<keyword evidence="2" id="KW-1185">Reference proteome</keyword>